<dbReference type="Pfam" id="PF00782">
    <property type="entry name" value="DSPc"/>
    <property type="match status" value="1"/>
</dbReference>
<feature type="region of interest" description="Disordered" evidence="6">
    <location>
        <begin position="300"/>
        <end position="320"/>
    </location>
</feature>
<dbReference type="InterPro" id="IPR000340">
    <property type="entry name" value="Dual-sp_phosphatase_cat-dom"/>
</dbReference>
<feature type="active site" description="Phosphocysteine intermediate" evidence="5">
    <location>
        <position position="91"/>
    </location>
</feature>
<name>A0A368G9I8_ANCCA</name>
<dbReference type="OrthoDB" id="2017893at2759"/>
<gene>
    <name evidence="9" type="ORF">ANCCAN_14417</name>
</gene>
<dbReference type="GO" id="GO:0008138">
    <property type="term" value="F:protein tyrosine/serine/threonine phosphatase activity"/>
    <property type="evidence" value="ECO:0007669"/>
    <property type="project" value="InterPro"/>
</dbReference>
<organism evidence="9 10">
    <name type="scientific">Ancylostoma caninum</name>
    <name type="common">Dog hookworm</name>
    <dbReference type="NCBI Taxonomy" id="29170"/>
    <lineage>
        <taxon>Eukaryota</taxon>
        <taxon>Metazoa</taxon>
        <taxon>Ecdysozoa</taxon>
        <taxon>Nematoda</taxon>
        <taxon>Chromadorea</taxon>
        <taxon>Rhabditida</taxon>
        <taxon>Rhabditina</taxon>
        <taxon>Rhabditomorpha</taxon>
        <taxon>Strongyloidea</taxon>
        <taxon>Ancylostomatidae</taxon>
        <taxon>Ancylostomatinae</taxon>
        <taxon>Ancylostoma</taxon>
    </lineage>
</organism>
<dbReference type="Proteomes" id="UP000252519">
    <property type="component" value="Unassembled WGS sequence"/>
</dbReference>
<evidence type="ECO:0000256" key="4">
    <source>
        <dbReference type="ARBA" id="ARBA00022912"/>
    </source>
</evidence>
<dbReference type="GO" id="GO:0005634">
    <property type="term" value="C:nucleus"/>
    <property type="evidence" value="ECO:0007669"/>
    <property type="project" value="TreeGrafter"/>
</dbReference>
<dbReference type="PANTHER" id="PTHR45848:SF4">
    <property type="entry name" value="DUAL SPECIFICITY PROTEIN PHOSPHATASE 12"/>
    <property type="match status" value="1"/>
</dbReference>
<comment type="caution">
    <text evidence="9">The sequence shown here is derived from an EMBL/GenBank/DDBJ whole genome shotgun (WGS) entry which is preliminary data.</text>
</comment>
<dbReference type="InterPro" id="IPR000387">
    <property type="entry name" value="Tyr_Pase_dom"/>
</dbReference>
<dbReference type="Gene3D" id="3.90.190.10">
    <property type="entry name" value="Protein tyrosine phosphatase superfamily"/>
    <property type="match status" value="1"/>
</dbReference>
<keyword evidence="3" id="KW-0378">Hydrolase</keyword>
<evidence type="ECO:0000313" key="10">
    <source>
        <dbReference type="Proteomes" id="UP000252519"/>
    </source>
</evidence>
<feature type="domain" description="Tyrosine-protein phosphatase" evidence="7">
    <location>
        <begin position="1"/>
        <end position="147"/>
    </location>
</feature>
<evidence type="ECO:0000259" key="7">
    <source>
        <dbReference type="PROSITE" id="PS50054"/>
    </source>
</evidence>
<dbReference type="EC" id="3.1.3.48" evidence="2"/>
<dbReference type="PROSITE" id="PS50056">
    <property type="entry name" value="TYR_PHOSPHATASE_2"/>
    <property type="match status" value="1"/>
</dbReference>
<evidence type="ECO:0000256" key="1">
    <source>
        <dbReference type="ARBA" id="ARBA00008601"/>
    </source>
</evidence>
<dbReference type="GO" id="GO:0004725">
    <property type="term" value="F:protein tyrosine phosphatase activity"/>
    <property type="evidence" value="ECO:0007669"/>
    <property type="project" value="UniProtKB-EC"/>
</dbReference>
<dbReference type="PANTHER" id="PTHR45848">
    <property type="entry name" value="DUAL SPECIFICITY PROTEIN PHOSPHATASE 12 FAMILY MEMBER"/>
    <property type="match status" value="1"/>
</dbReference>
<accession>A0A368G9I8</accession>
<comment type="similarity">
    <text evidence="1">Belongs to the protein-tyrosine phosphatase family. Non-receptor class dual specificity subfamily.</text>
</comment>
<evidence type="ECO:0000256" key="6">
    <source>
        <dbReference type="SAM" id="MobiDB-lite"/>
    </source>
</evidence>
<dbReference type="PIRSF" id="PIRSF000941">
    <property type="entry name" value="DUSP12"/>
    <property type="match status" value="1"/>
</dbReference>
<evidence type="ECO:0000256" key="3">
    <source>
        <dbReference type="ARBA" id="ARBA00022801"/>
    </source>
</evidence>
<dbReference type="SUPFAM" id="SSF52799">
    <property type="entry name" value="(Phosphotyrosine protein) phosphatases II"/>
    <property type="match status" value="1"/>
</dbReference>
<keyword evidence="4" id="KW-0904">Protein phosphatase</keyword>
<dbReference type="PROSITE" id="PS50054">
    <property type="entry name" value="TYR_PHOSPHATASE_DUAL"/>
    <property type="match status" value="1"/>
</dbReference>
<reference evidence="9 10" key="1">
    <citation type="submission" date="2014-10" db="EMBL/GenBank/DDBJ databases">
        <title>Draft genome of the hookworm Ancylostoma caninum.</title>
        <authorList>
            <person name="Mitreva M."/>
        </authorList>
    </citation>
    <scope>NUCLEOTIDE SEQUENCE [LARGE SCALE GENOMIC DNA]</scope>
    <source>
        <strain evidence="9 10">Baltimore</strain>
    </source>
</reference>
<evidence type="ECO:0000259" key="8">
    <source>
        <dbReference type="PROSITE" id="PS50056"/>
    </source>
</evidence>
<protein>
    <recommendedName>
        <fullName evidence="2">protein-tyrosine-phosphatase</fullName>
        <ecNumber evidence="2">3.1.3.48</ecNumber>
    </recommendedName>
</protein>
<proteinExistence type="inferred from homology"/>
<evidence type="ECO:0000256" key="2">
    <source>
        <dbReference type="ARBA" id="ARBA00013064"/>
    </source>
</evidence>
<dbReference type="InterPro" id="IPR029021">
    <property type="entry name" value="Prot-tyrosine_phosphatase-like"/>
</dbReference>
<sequence length="320" mass="35630">MIDKITDHVFISGAGDVLVGGSQLRKLEITHVLTVSAVAIPMDKRLPNIEYHFLFAMDLPNQDLLGTGLLAQGLAFITNAVQSGGNILVHCEVGASRSVTMVAAYVMQKFKFPADKAVEFIKKSRPIAFPNEGFFTQLQIFEKLGYKLDEATLSRSRDYKDWCIASGNVPNHGSDERAATFVRDVDAHNNDSDRGSKFRCGKCRHVLFFGEHLTRHKRCDGERCGFGYLIEPMKWMDVTEYEGKVGWGLLHYPINCPSCDSKLGNYSWGGRQCQGEPGARCNEHVTPWVHLHRAKVDEVSSRTAIEPHAPPPQIPSVIIS</sequence>
<evidence type="ECO:0000256" key="5">
    <source>
        <dbReference type="PIRSR" id="PIRSR000941-50"/>
    </source>
</evidence>
<dbReference type="InterPro" id="IPR020422">
    <property type="entry name" value="TYR_PHOSPHATASE_DUAL_dom"/>
</dbReference>
<evidence type="ECO:0000313" key="9">
    <source>
        <dbReference type="EMBL" id="RCN39675.1"/>
    </source>
</evidence>
<dbReference type="InterPro" id="IPR016278">
    <property type="entry name" value="DUSP12"/>
</dbReference>
<dbReference type="EMBL" id="JOJR01000326">
    <property type="protein sequence ID" value="RCN39675.1"/>
    <property type="molecule type" value="Genomic_DNA"/>
</dbReference>
<dbReference type="AlphaFoldDB" id="A0A368G9I8"/>
<dbReference type="CDD" id="cd14498">
    <property type="entry name" value="DSP"/>
    <property type="match status" value="1"/>
</dbReference>
<feature type="domain" description="Tyrosine specific protein phosphatases" evidence="8">
    <location>
        <begin position="82"/>
        <end position="126"/>
    </location>
</feature>
<dbReference type="STRING" id="29170.A0A368G9I8"/>
<keyword evidence="10" id="KW-1185">Reference proteome</keyword>
<dbReference type="SMART" id="SM00195">
    <property type="entry name" value="DSPc"/>
    <property type="match status" value="1"/>
</dbReference>